<dbReference type="InterPro" id="IPR004919">
    <property type="entry name" value="GmrSD_N"/>
</dbReference>
<dbReference type="RefSeq" id="WP_166208673.1">
    <property type="nucleotide sequence ID" value="NZ_CP088285.1"/>
</dbReference>
<protein>
    <submittedName>
        <fullName evidence="2">DUF262 domain-containing protein</fullName>
    </submittedName>
</protein>
<name>A0A973VY02_9BRAD</name>
<reference evidence="2" key="1">
    <citation type="submission" date="2020-06" db="EMBL/GenBank/DDBJ databases">
        <title>Whole Genome Sequence of Bradyrhizobium sp. Strain 1S1.</title>
        <authorList>
            <person name="Bromfield E.S.P."/>
            <person name="Cloutier S."/>
        </authorList>
    </citation>
    <scope>NUCLEOTIDE SEQUENCE [LARGE SCALE GENOMIC DNA]</scope>
    <source>
        <strain evidence="2">1S1</strain>
    </source>
</reference>
<dbReference type="Pfam" id="PF03235">
    <property type="entry name" value="GmrSD_N"/>
    <property type="match status" value="1"/>
</dbReference>
<evidence type="ECO:0000259" key="1">
    <source>
        <dbReference type="Pfam" id="PF03235"/>
    </source>
</evidence>
<accession>A0A973VY02</accession>
<dbReference type="PANTHER" id="PTHR35149">
    <property type="entry name" value="SLL5132 PROTEIN"/>
    <property type="match status" value="1"/>
</dbReference>
<comment type="caution">
    <text evidence="2">The sequence shown here is derived from an EMBL/GenBank/DDBJ whole genome shotgun (WGS) entry which is preliminary data.</text>
</comment>
<feature type="domain" description="GmrSD restriction endonucleases N-terminal" evidence="1">
    <location>
        <begin position="14"/>
        <end position="69"/>
    </location>
</feature>
<proteinExistence type="predicted"/>
<dbReference type="PANTHER" id="PTHR35149:SF2">
    <property type="entry name" value="DUF262 DOMAIN-CONTAINING PROTEIN"/>
    <property type="match status" value="1"/>
</dbReference>
<gene>
    <name evidence="2" type="ORF">HAP48_010880</name>
</gene>
<dbReference type="EMBL" id="JAAOLE020000001">
    <property type="protein sequence ID" value="NVI43480.1"/>
    <property type="molecule type" value="Genomic_DNA"/>
</dbReference>
<evidence type="ECO:0000313" key="2">
    <source>
        <dbReference type="EMBL" id="NVI43480.1"/>
    </source>
</evidence>
<sequence>MIRHTIEANEKPILDIFCDKYLFSIPSYQRPYAWTTEQASDLLDDITTACGATGDVANANPYFLGSIVLIKNLFAVRACETN</sequence>
<organism evidence="2">
    <name type="scientific">Bradyrhizobium septentrionale</name>
    <dbReference type="NCBI Taxonomy" id="1404411"/>
    <lineage>
        <taxon>Bacteria</taxon>
        <taxon>Pseudomonadati</taxon>
        <taxon>Pseudomonadota</taxon>
        <taxon>Alphaproteobacteria</taxon>
        <taxon>Hyphomicrobiales</taxon>
        <taxon>Nitrobacteraceae</taxon>
        <taxon>Bradyrhizobium</taxon>
    </lineage>
</organism>
<dbReference type="AlphaFoldDB" id="A0A973VY02"/>